<dbReference type="OrthoDB" id="2752914at2759"/>
<keyword evidence="4" id="KW-1185">Reference proteome</keyword>
<comment type="caution">
    <text evidence="3">The sequence shown here is derived from an EMBL/GenBank/DDBJ whole genome shotgun (WGS) entry which is preliminary data.</text>
</comment>
<name>A0A4Y9ZBF1_9AGAM</name>
<keyword evidence="1" id="KW-0175">Coiled coil</keyword>
<feature type="compositionally biased region" description="Basic and acidic residues" evidence="2">
    <location>
        <begin position="153"/>
        <end position="167"/>
    </location>
</feature>
<evidence type="ECO:0000256" key="1">
    <source>
        <dbReference type="SAM" id="Coils"/>
    </source>
</evidence>
<feature type="compositionally biased region" description="Low complexity" evidence="2">
    <location>
        <begin position="135"/>
        <end position="145"/>
    </location>
</feature>
<evidence type="ECO:0000313" key="4">
    <source>
        <dbReference type="Proteomes" id="UP000298327"/>
    </source>
</evidence>
<evidence type="ECO:0000313" key="3">
    <source>
        <dbReference type="EMBL" id="TFY71794.1"/>
    </source>
</evidence>
<sequence>MTDLQNYAYNLLVRTLSCTLYLSNRLNDFRFSSTSTPPALTFSSLNFVSDAMSSNSYSQSSVKGASGRHNTRANARLIIDSDVEKDITPPSEEKTGGHGTADKSAPASKKLARMSTGSKAPRRPPGKRAAEKCARQSSRAASSERNPLVKPAQSRDKVQQHVEEPRPSYDASEISIDDVSMFFEEGHPPTPYQLGDSDENEATDYIGHESDVDSNGNFKEEFQEKEKDNVQVYSRDDMVRIMPPLSKFYALADDRPNVLKTHLENAAKGLLKAEEHARQVEAEAALALERARCRAQTPPASQTSMSSGPSDIFSSSGHSTDASDAPSPATRDKLFKMLKDMGHEVPPKYQQMCNTANAPAVDAGLKLKVTSVKKQLPKAKPSSLQGANPMPQVVQSLPSTEPLNGCDVTDACEKDSLLVATYTNNLAKLKIRLLITRSPLTMGNFSALGSEMHFSKVNIRRLQDVVTFQHEVLRNLFNLSRCDPKMFKSITTGSHNDVHVFTVNQPGQQFPAGLVMFVFIIKAKLLTPTRYTDSLGKARHNTYVLGMPVSCEAEHAFSVLGQHLDKTGGTGLHAFSEEGLLTFNTARAIVNADGSPPVVLHNDFYVTQPSPAQGRVSSQPSDANSGKGYPMPPLQYKVHWGDECIPVWDASRYFQTGTDGYSYEGSDFDVTRLLTMPYRDPLWQNEEIPTGSFCAVHYVASAYTKEGTQHLTLNIAGVQVLAKPNK</sequence>
<accession>A0A4Y9ZBF1</accession>
<evidence type="ECO:0000256" key="2">
    <source>
        <dbReference type="SAM" id="MobiDB-lite"/>
    </source>
</evidence>
<feature type="region of interest" description="Disordered" evidence="2">
    <location>
        <begin position="294"/>
        <end position="329"/>
    </location>
</feature>
<dbReference type="EMBL" id="SEOQ01000036">
    <property type="protein sequence ID" value="TFY71794.1"/>
    <property type="molecule type" value="Genomic_DNA"/>
</dbReference>
<gene>
    <name evidence="3" type="ORF">EVG20_g1189</name>
</gene>
<feature type="coiled-coil region" evidence="1">
    <location>
        <begin position="263"/>
        <end position="290"/>
    </location>
</feature>
<reference evidence="3 4" key="1">
    <citation type="submission" date="2019-02" db="EMBL/GenBank/DDBJ databases">
        <title>Genome sequencing of the rare red list fungi Dentipellis fragilis.</title>
        <authorList>
            <person name="Buettner E."/>
            <person name="Kellner H."/>
        </authorList>
    </citation>
    <scope>NUCLEOTIDE SEQUENCE [LARGE SCALE GENOMIC DNA]</scope>
    <source>
        <strain evidence="3 4">DSM 105465</strain>
    </source>
</reference>
<organism evidence="3 4">
    <name type="scientific">Dentipellis fragilis</name>
    <dbReference type="NCBI Taxonomy" id="205917"/>
    <lineage>
        <taxon>Eukaryota</taxon>
        <taxon>Fungi</taxon>
        <taxon>Dikarya</taxon>
        <taxon>Basidiomycota</taxon>
        <taxon>Agaricomycotina</taxon>
        <taxon>Agaricomycetes</taxon>
        <taxon>Russulales</taxon>
        <taxon>Hericiaceae</taxon>
        <taxon>Dentipellis</taxon>
    </lineage>
</organism>
<protein>
    <submittedName>
        <fullName evidence="3">Uncharacterized protein</fullName>
    </submittedName>
</protein>
<feature type="compositionally biased region" description="Low complexity" evidence="2">
    <location>
        <begin position="304"/>
        <end position="319"/>
    </location>
</feature>
<feature type="region of interest" description="Disordered" evidence="2">
    <location>
        <begin position="56"/>
        <end position="203"/>
    </location>
</feature>
<feature type="compositionally biased region" description="Basic and acidic residues" evidence="2">
    <location>
        <begin position="82"/>
        <end position="96"/>
    </location>
</feature>
<proteinExistence type="predicted"/>
<dbReference type="Proteomes" id="UP000298327">
    <property type="component" value="Unassembled WGS sequence"/>
</dbReference>
<dbReference type="AlphaFoldDB" id="A0A4Y9ZBF1"/>